<evidence type="ECO:0000256" key="1">
    <source>
        <dbReference type="ARBA" id="ARBA00022741"/>
    </source>
</evidence>
<keyword evidence="3" id="KW-0143">Chaperone</keyword>
<dbReference type="InterPro" id="IPR015797">
    <property type="entry name" value="NUDIX_hydrolase-like_dom_sf"/>
</dbReference>
<dbReference type="SMART" id="SM00833">
    <property type="entry name" value="CobW_C"/>
    <property type="match status" value="1"/>
</dbReference>
<feature type="domain" description="CobW C-terminal" evidence="8">
    <location>
        <begin position="670"/>
        <end position="789"/>
    </location>
</feature>
<dbReference type="PANTHER" id="PTHR43603">
    <property type="entry name" value="COBW DOMAIN-CONTAINING PROTEIN DDB_G0274527"/>
    <property type="match status" value="1"/>
</dbReference>
<dbReference type="Pfam" id="PF02492">
    <property type="entry name" value="cobW"/>
    <property type="match status" value="1"/>
</dbReference>
<accession>A0A812QH21</accession>
<feature type="compositionally biased region" description="Basic and acidic residues" evidence="6">
    <location>
        <begin position="816"/>
        <end position="830"/>
    </location>
</feature>
<evidence type="ECO:0000256" key="4">
    <source>
        <dbReference type="ARBA" id="ARBA00034320"/>
    </source>
</evidence>
<dbReference type="Pfam" id="PF07683">
    <property type="entry name" value="CobW_C"/>
    <property type="match status" value="1"/>
</dbReference>
<keyword evidence="10" id="KW-1185">Reference proteome</keyword>
<dbReference type="SUPFAM" id="SSF52540">
    <property type="entry name" value="P-loop containing nucleoside triphosphate hydrolases"/>
    <property type="match status" value="1"/>
</dbReference>
<comment type="catalytic activity">
    <reaction evidence="5">
        <text>GTP + H2O = GDP + phosphate + H(+)</text>
        <dbReference type="Rhea" id="RHEA:19669"/>
        <dbReference type="ChEBI" id="CHEBI:15377"/>
        <dbReference type="ChEBI" id="CHEBI:15378"/>
        <dbReference type="ChEBI" id="CHEBI:37565"/>
        <dbReference type="ChEBI" id="CHEBI:43474"/>
        <dbReference type="ChEBI" id="CHEBI:58189"/>
    </reaction>
    <physiologicalReaction direction="left-to-right" evidence="5">
        <dbReference type="Rhea" id="RHEA:19670"/>
    </physiologicalReaction>
</comment>
<dbReference type="Gene3D" id="3.40.50.300">
    <property type="entry name" value="P-loop containing nucleotide triphosphate hydrolases"/>
    <property type="match status" value="1"/>
</dbReference>
<proteinExistence type="inferred from homology"/>
<evidence type="ECO:0000256" key="5">
    <source>
        <dbReference type="ARBA" id="ARBA00049117"/>
    </source>
</evidence>
<evidence type="ECO:0000256" key="6">
    <source>
        <dbReference type="SAM" id="MobiDB-lite"/>
    </source>
</evidence>
<evidence type="ECO:0000313" key="9">
    <source>
        <dbReference type="EMBL" id="CAE7372022.1"/>
    </source>
</evidence>
<feature type="chain" id="PRO_5032576801" description="CobW C-terminal domain-containing protein" evidence="7">
    <location>
        <begin position="29"/>
        <end position="864"/>
    </location>
</feature>
<evidence type="ECO:0000256" key="2">
    <source>
        <dbReference type="ARBA" id="ARBA00022801"/>
    </source>
</evidence>
<name>A0A812QH21_9DINO</name>
<dbReference type="OrthoDB" id="272672at2759"/>
<dbReference type="PANTHER" id="PTHR43603:SF1">
    <property type="entry name" value="ZINC-REGULATED GTPASE METALLOPROTEIN ACTIVATOR 1"/>
    <property type="match status" value="1"/>
</dbReference>
<dbReference type="InterPro" id="IPR003495">
    <property type="entry name" value="CobW/HypB/UreG_nucleotide-bd"/>
</dbReference>
<evidence type="ECO:0000313" key="10">
    <source>
        <dbReference type="Proteomes" id="UP000604046"/>
    </source>
</evidence>
<dbReference type="InterPro" id="IPR036627">
    <property type="entry name" value="CobW-likC_sf"/>
</dbReference>
<keyword evidence="1" id="KW-0547">Nucleotide-binding</keyword>
<dbReference type="CDD" id="cd03112">
    <property type="entry name" value="CobW-like"/>
    <property type="match status" value="1"/>
</dbReference>
<reference evidence="9" key="1">
    <citation type="submission" date="2021-02" db="EMBL/GenBank/DDBJ databases">
        <authorList>
            <person name="Dougan E. K."/>
            <person name="Rhodes N."/>
            <person name="Thang M."/>
            <person name="Chan C."/>
        </authorList>
    </citation>
    <scope>NUCLEOTIDE SEQUENCE</scope>
</reference>
<dbReference type="EMBL" id="CAJNDS010002206">
    <property type="protein sequence ID" value="CAE7372022.1"/>
    <property type="molecule type" value="Genomic_DNA"/>
</dbReference>
<protein>
    <recommendedName>
        <fullName evidence="8">CobW C-terminal domain-containing protein</fullName>
    </recommendedName>
</protein>
<sequence>MEKLFRASGHAFILRAVVVVDLSPACSATDSVAKVLDDEGAAEKLGKGLTTKAARAIERLCLKGATLVASEGTSQLALKLLSSSRILPGSIKKLVLVHPRLPASCINFTLTPKTKYAEHLDVIFDSESAQQRRLDVLNGAFKTVTPHICTEPSSAMSFSLRASLSKGPGPGESDETDDLGESLWVCHLTIELDPRSKQPRAELEDITLEFQAPEPEGHGEAVHSDDATDGAEVAALVLRGSRCLLVRSLEGNWQGMRIPTIEAEPNEDTVQTARRCIEELCDVEGSEVEQILALPPLPLYKSYRCVKMICFRAVHPPSGSPEDADVSDHEDPYDWYTWPRALRALQGRPHEVRALHAVAIVLSNALEAGIIHKEYDGVFGQEWAANIDFPTPNGKNDNTIPSTMAVQEKPTPPTLPSRKLPVTVLSGFLGAGKSTLLHHLLGNREGMKIAVIVNDMASVNVDAMQLQGAKLLHQDEKMIELSNGCICCTLREDLLTGLRSLSTEDFDYALVESSGISEPLPVAETFTFEGDDGVSLGQFAQLQNLVTVVDSSTFLREMSSTEALRDRNWQEGDDDERGIAALLFDQVEFADVVVLNKVDLVSPPDLAMIHMLIGKINQKAEVIETSFSKLAPSSIFQMARFNMQNAETNPKWLTEARHAEHVPESVEYGINSFIFRSRRPFHPGRLHSLMEAACARNGALQDLVRLKGIAWLACYNDVQMAAVLAGCTFTMNLGAPWWAVVPREEWPQGLEEDIKPLWDDRFGDRQQELVCIGIRMDEKAVTAALQECLLTDSEISLGPDAWSSWSDPWNCLAREEGHDHSHGHDHEHGGAHGHRHHDTAEQQDCPQAEHSEQGSHLQGYGHGS</sequence>
<dbReference type="SUPFAM" id="SSF55811">
    <property type="entry name" value="Nudix"/>
    <property type="match status" value="1"/>
</dbReference>
<keyword evidence="2" id="KW-0378">Hydrolase</keyword>
<dbReference type="InterPro" id="IPR027417">
    <property type="entry name" value="P-loop_NTPase"/>
</dbReference>
<dbReference type="Proteomes" id="UP000604046">
    <property type="component" value="Unassembled WGS sequence"/>
</dbReference>
<gene>
    <name evidence="9" type="ORF">SNAT2548_LOCUS20314</name>
</gene>
<dbReference type="GO" id="GO:0016787">
    <property type="term" value="F:hydrolase activity"/>
    <property type="evidence" value="ECO:0007669"/>
    <property type="project" value="UniProtKB-KW"/>
</dbReference>
<keyword evidence="7" id="KW-0732">Signal</keyword>
<dbReference type="Gene3D" id="3.30.1220.10">
    <property type="entry name" value="CobW-like, C-terminal domain"/>
    <property type="match status" value="1"/>
</dbReference>
<evidence type="ECO:0000256" key="3">
    <source>
        <dbReference type="ARBA" id="ARBA00023186"/>
    </source>
</evidence>
<evidence type="ECO:0000256" key="7">
    <source>
        <dbReference type="SAM" id="SignalP"/>
    </source>
</evidence>
<dbReference type="InterPro" id="IPR051927">
    <property type="entry name" value="Zn_Chap_cDPG_Synth"/>
</dbReference>
<dbReference type="InterPro" id="IPR011629">
    <property type="entry name" value="CobW-like_C"/>
</dbReference>
<evidence type="ECO:0000259" key="8">
    <source>
        <dbReference type="SMART" id="SM00833"/>
    </source>
</evidence>
<comment type="caution">
    <text evidence="9">The sequence shown here is derived from an EMBL/GenBank/DDBJ whole genome shotgun (WGS) entry which is preliminary data.</text>
</comment>
<feature type="region of interest" description="Disordered" evidence="6">
    <location>
        <begin position="816"/>
        <end position="864"/>
    </location>
</feature>
<dbReference type="GO" id="GO:0000166">
    <property type="term" value="F:nucleotide binding"/>
    <property type="evidence" value="ECO:0007669"/>
    <property type="project" value="UniProtKB-KW"/>
</dbReference>
<comment type="similarity">
    <text evidence="4">Belongs to the SIMIBI class G3E GTPase family. ZNG1 subfamily.</text>
</comment>
<feature type="signal peptide" evidence="7">
    <location>
        <begin position="1"/>
        <end position="28"/>
    </location>
</feature>
<dbReference type="AlphaFoldDB" id="A0A812QH21"/>
<organism evidence="9 10">
    <name type="scientific">Symbiodinium natans</name>
    <dbReference type="NCBI Taxonomy" id="878477"/>
    <lineage>
        <taxon>Eukaryota</taxon>
        <taxon>Sar</taxon>
        <taxon>Alveolata</taxon>
        <taxon>Dinophyceae</taxon>
        <taxon>Suessiales</taxon>
        <taxon>Symbiodiniaceae</taxon>
        <taxon>Symbiodinium</taxon>
    </lineage>
</organism>